<keyword evidence="4 7" id="KW-0521">NADP</keyword>
<dbReference type="InterPro" id="IPR019796">
    <property type="entry name" value="G6P_DH_AS"/>
</dbReference>
<feature type="binding site" evidence="7">
    <location>
        <position position="199"/>
    </location>
    <ligand>
        <name>substrate</name>
    </ligand>
</feature>
<evidence type="ECO:0000259" key="9">
    <source>
        <dbReference type="Pfam" id="PF02781"/>
    </source>
</evidence>
<dbReference type="InterPro" id="IPR022674">
    <property type="entry name" value="G6P_DH_NAD-bd"/>
</dbReference>
<feature type="domain" description="Glucose-6-phosphate dehydrogenase C-terminal" evidence="9">
    <location>
        <begin position="210"/>
        <end position="510"/>
    </location>
</feature>
<dbReference type="EMBL" id="CP121472">
    <property type="protein sequence ID" value="WPL15999.1"/>
    <property type="molecule type" value="Genomic_DNA"/>
</dbReference>
<feature type="binding site" evidence="7">
    <location>
        <position position="237"/>
    </location>
    <ligand>
        <name>substrate</name>
    </ligand>
</feature>
<keyword evidence="5 7" id="KW-0560">Oxidoreductase</keyword>
<evidence type="ECO:0000259" key="8">
    <source>
        <dbReference type="Pfam" id="PF00479"/>
    </source>
</evidence>
<feature type="binding site" evidence="7">
    <location>
        <position position="256"/>
    </location>
    <ligand>
        <name>substrate</name>
    </ligand>
</feature>
<dbReference type="SUPFAM" id="SSF55347">
    <property type="entry name" value="Glyceraldehyde-3-phosphate dehydrogenase-like, C-terminal domain"/>
    <property type="match status" value="1"/>
</dbReference>
<keyword evidence="3 7" id="KW-0313">Glucose metabolism</keyword>
<dbReference type="PANTHER" id="PTHR23429">
    <property type="entry name" value="GLUCOSE-6-PHOSPHATE 1-DEHYDROGENASE G6PD"/>
    <property type="match status" value="1"/>
</dbReference>
<dbReference type="PROSITE" id="PS00069">
    <property type="entry name" value="G6P_DEHYDROGENASE"/>
    <property type="match status" value="1"/>
</dbReference>
<dbReference type="PRINTS" id="PR00079">
    <property type="entry name" value="G6PDHDRGNASE"/>
</dbReference>
<proteinExistence type="inferred from homology"/>
<dbReference type="Pfam" id="PF02781">
    <property type="entry name" value="G6PD_C"/>
    <property type="match status" value="1"/>
</dbReference>
<dbReference type="Gene3D" id="3.30.360.10">
    <property type="entry name" value="Dihydrodipicolinate Reductase, domain 2"/>
    <property type="match status" value="1"/>
</dbReference>
<comment type="catalytic activity">
    <reaction evidence="7">
        <text>D-glucose 6-phosphate + NADP(+) = 6-phospho-D-glucono-1,5-lactone + NADPH + H(+)</text>
        <dbReference type="Rhea" id="RHEA:15841"/>
        <dbReference type="ChEBI" id="CHEBI:15378"/>
        <dbReference type="ChEBI" id="CHEBI:57783"/>
        <dbReference type="ChEBI" id="CHEBI:57955"/>
        <dbReference type="ChEBI" id="CHEBI:58349"/>
        <dbReference type="ChEBI" id="CHEBI:61548"/>
        <dbReference type="EC" id="1.1.1.49"/>
    </reaction>
</comment>
<sequence>MSLTHTDFMQAPPATPNVMIIFGAGGDLTRRKLVPALYHLCAAGLLPESFAMLGLDRLELDDDSFRERIAEKMAESVGDGFSLDVWERLRGRLHYMRIDMLDGQDYEQLCERLTHIDALKQHDEHSTEGNYLFYLAVPPSLFGPITDRLGEVGLLHESDGDWRRVIIEKPFGRDLESAVALNDALHRNMNEEQIYRIDHYLGKETVQNIMVFRFANGFIEPLWNRHHIDHVQITVAESVGVEHRGAYYEEAGALRDMIPNHLLVLLGFLAMDPPNSFEAEAVREEINKVLDAITPLTPEQVLTHAVRGQYGAGTMANGEQVGAYRDSPDVDSESRTETFAALKLQMDNWRWAGVPFYLRTGKRLATQYTEVAIQFKRAPTMMFQDTDTEQLEPDMLVLRIQPNEGIQMSFGAKIPGPKMQVGTVNMDFCYEDYFGNKPATGYETLIYDCMNGDATLFKHADTVEKGWEIVQSVMDVWHALPPRDFPNYQAGTWGPCAAGELLRRDGRRWRRIEHHGVTDTSCDEKRS</sequence>
<dbReference type="PIRSF" id="PIRSF000110">
    <property type="entry name" value="G6PD"/>
    <property type="match status" value="1"/>
</dbReference>
<dbReference type="GO" id="GO:0004345">
    <property type="term" value="F:glucose-6-phosphate dehydrogenase activity"/>
    <property type="evidence" value="ECO:0007669"/>
    <property type="project" value="UniProtKB-EC"/>
</dbReference>
<evidence type="ECO:0000256" key="7">
    <source>
        <dbReference type="HAMAP-Rule" id="MF_00966"/>
    </source>
</evidence>
<feature type="active site" description="Proton acceptor" evidence="7">
    <location>
        <position position="261"/>
    </location>
</feature>
<feature type="binding site" evidence="7">
    <location>
        <position position="169"/>
    </location>
    <ligand>
        <name>NADP(+)</name>
        <dbReference type="ChEBI" id="CHEBI:58349"/>
    </ligand>
</feature>
<comment type="function">
    <text evidence="7">Catalyzes the oxidation of glucose 6-phosphate to 6-phosphogluconolactone.</text>
</comment>
<dbReference type="Pfam" id="PF00479">
    <property type="entry name" value="G6PD_N"/>
    <property type="match status" value="1"/>
</dbReference>
<feature type="binding site" evidence="7">
    <location>
        <position position="203"/>
    </location>
    <ligand>
        <name>substrate</name>
    </ligand>
</feature>
<dbReference type="EC" id="1.1.1.49" evidence="7"/>
<name>A0ABZ0S660_9GAMM</name>
<dbReference type="SUPFAM" id="SSF51735">
    <property type="entry name" value="NAD(P)-binding Rossmann-fold domains"/>
    <property type="match status" value="1"/>
</dbReference>
<keyword evidence="6 7" id="KW-0119">Carbohydrate metabolism</keyword>
<dbReference type="NCBIfam" id="TIGR00871">
    <property type="entry name" value="zwf"/>
    <property type="match status" value="1"/>
</dbReference>
<dbReference type="InterPro" id="IPR036291">
    <property type="entry name" value="NAD(P)-bd_dom_sf"/>
</dbReference>
<evidence type="ECO:0000313" key="11">
    <source>
        <dbReference type="Proteomes" id="UP001432180"/>
    </source>
</evidence>
<feature type="binding site" evidence="7">
    <location>
        <position position="362"/>
    </location>
    <ligand>
        <name>substrate</name>
    </ligand>
</feature>
<evidence type="ECO:0000256" key="6">
    <source>
        <dbReference type="ARBA" id="ARBA00023277"/>
    </source>
</evidence>
<comment type="pathway">
    <text evidence="1 7">Carbohydrate degradation; pentose phosphate pathway; D-ribulose 5-phosphate from D-glucose 6-phosphate (oxidative stage): step 1/3.</text>
</comment>
<feature type="binding site" evidence="7">
    <location>
        <position position="57"/>
    </location>
    <ligand>
        <name>NADP(+)</name>
        <dbReference type="ChEBI" id="CHEBI:58349"/>
    </ligand>
</feature>
<dbReference type="PANTHER" id="PTHR23429:SF0">
    <property type="entry name" value="GLUCOSE-6-PHOSPHATE 1-DEHYDROGENASE"/>
    <property type="match status" value="1"/>
</dbReference>
<feature type="domain" description="Glucose-6-phosphate dehydrogenase NAD-binding" evidence="8">
    <location>
        <begin position="20"/>
        <end position="208"/>
    </location>
</feature>
<evidence type="ECO:0000256" key="2">
    <source>
        <dbReference type="ARBA" id="ARBA00009975"/>
    </source>
</evidence>
<evidence type="ECO:0000256" key="1">
    <source>
        <dbReference type="ARBA" id="ARBA00004937"/>
    </source>
</evidence>
<evidence type="ECO:0000313" key="10">
    <source>
        <dbReference type="EMBL" id="WPL15999.1"/>
    </source>
</evidence>
<dbReference type="InterPro" id="IPR001282">
    <property type="entry name" value="G6P_DH"/>
</dbReference>
<dbReference type="InterPro" id="IPR022675">
    <property type="entry name" value="G6P_DH_C"/>
</dbReference>
<dbReference type="Gene3D" id="3.40.50.720">
    <property type="entry name" value="NAD(P)-binding Rossmann-like Domain"/>
    <property type="match status" value="1"/>
</dbReference>
<dbReference type="Proteomes" id="UP001432180">
    <property type="component" value="Chromosome"/>
</dbReference>
<evidence type="ECO:0000256" key="3">
    <source>
        <dbReference type="ARBA" id="ARBA00022526"/>
    </source>
</evidence>
<comment type="caution">
    <text evidence="7">Lacks conserved residue(s) required for the propagation of feature annotation.</text>
</comment>
<keyword evidence="11" id="KW-1185">Reference proteome</keyword>
<dbReference type="RefSeq" id="WP_328986549.1">
    <property type="nucleotide sequence ID" value="NZ_CP121472.1"/>
</dbReference>
<organism evidence="10 11">
    <name type="scientific">Thiorhodovibrio winogradskyi</name>
    <dbReference type="NCBI Taxonomy" id="77007"/>
    <lineage>
        <taxon>Bacteria</taxon>
        <taxon>Pseudomonadati</taxon>
        <taxon>Pseudomonadota</taxon>
        <taxon>Gammaproteobacteria</taxon>
        <taxon>Chromatiales</taxon>
        <taxon>Chromatiaceae</taxon>
        <taxon>Thiorhodovibrio</taxon>
    </lineage>
</organism>
<comment type="similarity">
    <text evidence="2 7">Belongs to the glucose-6-phosphate dehydrogenase family.</text>
</comment>
<accession>A0ABZ0S660</accession>
<protein>
    <recommendedName>
        <fullName evidence="7">Glucose-6-phosphate 1-dehydrogenase</fullName>
        <shortName evidence="7">G6PD</shortName>
        <ecNumber evidence="7">1.1.1.49</ecNumber>
    </recommendedName>
</protein>
<gene>
    <name evidence="10" type="primary">zwf_2</name>
    <name evidence="7" type="synonym">zwf</name>
    <name evidence="10" type="ORF">Thiowin_00930</name>
</gene>
<dbReference type="HAMAP" id="MF_00966">
    <property type="entry name" value="G6PD"/>
    <property type="match status" value="1"/>
</dbReference>
<reference evidence="10 11" key="1">
    <citation type="journal article" date="2023" name="Microorganisms">
        <title>Thiorhodovibrio frisius and Trv. litoralis spp. nov., Two Novel Members from a Clade of Fastidious Purple Sulfur Bacteria That Exhibit Unique Red-Shifted Light-Harvesting Capabilities.</title>
        <authorList>
            <person name="Methner A."/>
            <person name="Kuzyk S.B."/>
            <person name="Petersen J."/>
            <person name="Bauer S."/>
            <person name="Brinkmann H."/>
            <person name="Sichau K."/>
            <person name="Wanner G."/>
            <person name="Wolf J."/>
            <person name="Neumann-Schaal M."/>
            <person name="Henke P."/>
            <person name="Tank M."/>
            <person name="Sproer C."/>
            <person name="Bunk B."/>
            <person name="Overmann J."/>
        </authorList>
    </citation>
    <scope>NUCLEOTIDE SEQUENCE [LARGE SCALE GENOMIC DNA]</scope>
    <source>
        <strain evidence="10 11">DSM 6702</strain>
    </source>
</reference>
<evidence type="ECO:0000256" key="5">
    <source>
        <dbReference type="ARBA" id="ARBA00023002"/>
    </source>
</evidence>
<evidence type="ECO:0000256" key="4">
    <source>
        <dbReference type="ARBA" id="ARBA00022857"/>
    </source>
</evidence>